<dbReference type="AlphaFoldDB" id="A0A370IES3"/>
<dbReference type="CDD" id="cd08253">
    <property type="entry name" value="zeta_crystallin"/>
    <property type="match status" value="1"/>
</dbReference>
<dbReference type="PANTHER" id="PTHR44154">
    <property type="entry name" value="QUINONE OXIDOREDUCTASE"/>
    <property type="match status" value="1"/>
</dbReference>
<proteinExistence type="predicted"/>
<protein>
    <submittedName>
        <fullName evidence="3">NADPH:quinone reductase-like Zn-dependent oxidoreductase</fullName>
    </submittedName>
</protein>
<evidence type="ECO:0000313" key="3">
    <source>
        <dbReference type="EMBL" id="RDI69070.1"/>
    </source>
</evidence>
<dbReference type="Pfam" id="PF00107">
    <property type="entry name" value="ADH_zinc_N"/>
    <property type="match status" value="1"/>
</dbReference>
<dbReference type="InterPro" id="IPR013149">
    <property type="entry name" value="ADH-like_C"/>
</dbReference>
<sequence length="322" mass="34361">MRAAYIEELGPPENIRYGDLPDPVPGPGEILVRVSATAVNRVDTFVRSGRYVTPLDFPFVIGRDLVGIVAESNSREFRPGDRVWCNSLGHDQRQGAAAELAVVRADRLYRLPAGVQPTDLLAVAHPGATAYLAAFAQGRLAFGETVLIGGAAGSVGSALVALTANAGAVVIATAHPRDHEYCLELGATHVIDYRRGDLVEQIMKLAPRGVDLHVDTSGRNDLPSALGVLAPRGRIVLLAGPASRSILPVGEFYMRDATIRGFVISRATTRELRAAADAVNGSVLDMSFRPRTVEILPLSESVKAHQRVEAGGLHGTRILLEM</sequence>
<dbReference type="Pfam" id="PF08240">
    <property type="entry name" value="ADH_N"/>
    <property type="match status" value="1"/>
</dbReference>
<dbReference type="Proteomes" id="UP000254869">
    <property type="component" value="Unassembled WGS sequence"/>
</dbReference>
<accession>A0A370IES3</accession>
<keyword evidence="1" id="KW-0521">NADP</keyword>
<keyword evidence="4" id="KW-1185">Reference proteome</keyword>
<dbReference type="InterPro" id="IPR036291">
    <property type="entry name" value="NAD(P)-bd_dom_sf"/>
</dbReference>
<evidence type="ECO:0000313" key="4">
    <source>
        <dbReference type="Proteomes" id="UP000254869"/>
    </source>
</evidence>
<reference evidence="3 4" key="1">
    <citation type="submission" date="2018-07" db="EMBL/GenBank/DDBJ databases">
        <title>Genomic Encyclopedia of Type Strains, Phase IV (KMG-IV): sequencing the most valuable type-strain genomes for metagenomic binning, comparative biology and taxonomic classification.</title>
        <authorList>
            <person name="Goeker M."/>
        </authorList>
    </citation>
    <scope>NUCLEOTIDE SEQUENCE [LARGE SCALE GENOMIC DNA]</scope>
    <source>
        <strain evidence="3 4">DSM 44290</strain>
    </source>
</reference>
<name>A0A370IES3_9NOCA</name>
<gene>
    <name evidence="3" type="ORF">DFR76_101608</name>
</gene>
<comment type="caution">
    <text evidence="3">The sequence shown here is derived from an EMBL/GenBank/DDBJ whole genome shotgun (WGS) entry which is preliminary data.</text>
</comment>
<feature type="domain" description="Enoyl reductase (ER)" evidence="2">
    <location>
        <begin position="10"/>
        <end position="319"/>
    </location>
</feature>
<dbReference type="SUPFAM" id="SSF50129">
    <property type="entry name" value="GroES-like"/>
    <property type="match status" value="1"/>
</dbReference>
<evidence type="ECO:0000256" key="1">
    <source>
        <dbReference type="ARBA" id="ARBA00022857"/>
    </source>
</evidence>
<dbReference type="InterPro" id="IPR051603">
    <property type="entry name" value="Zinc-ADH_QOR/CCCR"/>
</dbReference>
<dbReference type="InterPro" id="IPR020843">
    <property type="entry name" value="ER"/>
</dbReference>
<dbReference type="RefSeq" id="WP_067990992.1">
    <property type="nucleotide sequence ID" value="NZ_QQBC01000001.1"/>
</dbReference>
<dbReference type="SMART" id="SM00829">
    <property type="entry name" value="PKS_ER"/>
    <property type="match status" value="1"/>
</dbReference>
<dbReference type="STRING" id="1210086.GCA_001613105_00462"/>
<dbReference type="SUPFAM" id="SSF51735">
    <property type="entry name" value="NAD(P)-binding Rossmann-fold domains"/>
    <property type="match status" value="1"/>
</dbReference>
<dbReference type="Gene3D" id="3.90.180.10">
    <property type="entry name" value="Medium-chain alcohol dehydrogenases, catalytic domain"/>
    <property type="match status" value="1"/>
</dbReference>
<organism evidence="3 4">
    <name type="scientific">Nocardia pseudobrasiliensis</name>
    <dbReference type="NCBI Taxonomy" id="45979"/>
    <lineage>
        <taxon>Bacteria</taxon>
        <taxon>Bacillati</taxon>
        <taxon>Actinomycetota</taxon>
        <taxon>Actinomycetes</taxon>
        <taxon>Mycobacteriales</taxon>
        <taxon>Nocardiaceae</taxon>
        <taxon>Nocardia</taxon>
    </lineage>
</organism>
<dbReference type="InterPro" id="IPR011032">
    <property type="entry name" value="GroES-like_sf"/>
</dbReference>
<dbReference type="InterPro" id="IPR013154">
    <property type="entry name" value="ADH-like_N"/>
</dbReference>
<dbReference type="PANTHER" id="PTHR44154:SF1">
    <property type="entry name" value="QUINONE OXIDOREDUCTASE"/>
    <property type="match status" value="1"/>
</dbReference>
<evidence type="ECO:0000259" key="2">
    <source>
        <dbReference type="SMART" id="SM00829"/>
    </source>
</evidence>
<dbReference type="EMBL" id="QQBC01000001">
    <property type="protein sequence ID" value="RDI69070.1"/>
    <property type="molecule type" value="Genomic_DNA"/>
</dbReference>
<dbReference type="GO" id="GO:0016491">
    <property type="term" value="F:oxidoreductase activity"/>
    <property type="evidence" value="ECO:0007669"/>
    <property type="project" value="InterPro"/>
</dbReference>
<dbReference type="Gene3D" id="3.40.50.720">
    <property type="entry name" value="NAD(P)-binding Rossmann-like Domain"/>
    <property type="match status" value="1"/>
</dbReference>